<dbReference type="AlphaFoldDB" id="A0A5N6JY88"/>
<dbReference type="Gene3D" id="1.25.40.20">
    <property type="entry name" value="Ankyrin repeat-containing domain"/>
    <property type="match status" value="2"/>
</dbReference>
<dbReference type="InterPro" id="IPR002110">
    <property type="entry name" value="Ankyrin_rpt"/>
</dbReference>
<feature type="repeat" description="ANK" evidence="3">
    <location>
        <begin position="255"/>
        <end position="287"/>
    </location>
</feature>
<dbReference type="Pfam" id="PF00023">
    <property type="entry name" value="Ank"/>
    <property type="match status" value="1"/>
</dbReference>
<dbReference type="GO" id="GO:0005634">
    <property type="term" value="C:nucleus"/>
    <property type="evidence" value="ECO:0007669"/>
    <property type="project" value="TreeGrafter"/>
</dbReference>
<feature type="repeat" description="ANK" evidence="3">
    <location>
        <begin position="30"/>
        <end position="62"/>
    </location>
</feature>
<dbReference type="PANTHER" id="PTHR24193">
    <property type="entry name" value="ANKYRIN REPEAT PROTEIN"/>
    <property type="match status" value="1"/>
</dbReference>
<evidence type="ECO:0000256" key="1">
    <source>
        <dbReference type="ARBA" id="ARBA00022737"/>
    </source>
</evidence>
<dbReference type="PROSITE" id="PS50297">
    <property type="entry name" value="ANK_REP_REGION"/>
    <property type="match status" value="2"/>
</dbReference>
<evidence type="ECO:0000313" key="4">
    <source>
        <dbReference type="EMBL" id="KAB8294106.1"/>
    </source>
</evidence>
<dbReference type="GO" id="GO:0045944">
    <property type="term" value="P:positive regulation of transcription by RNA polymerase II"/>
    <property type="evidence" value="ECO:0007669"/>
    <property type="project" value="TreeGrafter"/>
</dbReference>
<reference evidence="4 5" key="1">
    <citation type="submission" date="2019-06" db="EMBL/GenBank/DDBJ databases">
        <title>Genome Sequence of the Brown Rot Fungal Pathogen Monilinia laxa.</title>
        <authorList>
            <person name="De Miccolis Angelini R.M."/>
            <person name="Landi L."/>
            <person name="Abate D."/>
            <person name="Pollastro S."/>
            <person name="Romanazzi G."/>
            <person name="Faretra F."/>
        </authorList>
    </citation>
    <scope>NUCLEOTIDE SEQUENCE [LARGE SCALE GENOMIC DNA]</scope>
    <source>
        <strain evidence="4 5">Mlax316</strain>
    </source>
</reference>
<evidence type="ECO:0000313" key="5">
    <source>
        <dbReference type="Proteomes" id="UP000326757"/>
    </source>
</evidence>
<keyword evidence="2 3" id="KW-0040">ANK repeat</keyword>
<feature type="repeat" description="ANK" evidence="3">
    <location>
        <begin position="227"/>
        <end position="255"/>
    </location>
</feature>
<dbReference type="SMART" id="SM00248">
    <property type="entry name" value="ANK"/>
    <property type="match status" value="6"/>
</dbReference>
<dbReference type="GO" id="GO:0000976">
    <property type="term" value="F:transcription cis-regulatory region binding"/>
    <property type="evidence" value="ECO:0007669"/>
    <property type="project" value="TreeGrafter"/>
</dbReference>
<gene>
    <name evidence="4" type="ORF">EYC80_009558</name>
</gene>
<organism evidence="4 5">
    <name type="scientific">Monilinia laxa</name>
    <name type="common">Brown rot fungus</name>
    <name type="synonym">Sclerotinia laxa</name>
    <dbReference type="NCBI Taxonomy" id="61186"/>
    <lineage>
        <taxon>Eukaryota</taxon>
        <taxon>Fungi</taxon>
        <taxon>Dikarya</taxon>
        <taxon>Ascomycota</taxon>
        <taxon>Pezizomycotina</taxon>
        <taxon>Leotiomycetes</taxon>
        <taxon>Helotiales</taxon>
        <taxon>Sclerotiniaceae</taxon>
        <taxon>Monilinia</taxon>
    </lineage>
</organism>
<feature type="repeat" description="ANK" evidence="3">
    <location>
        <begin position="291"/>
        <end position="323"/>
    </location>
</feature>
<dbReference type="OrthoDB" id="194358at2759"/>
<proteinExistence type="predicted"/>
<sequence>MIYSAFDLYAAAKHTVSSSYFRKKDLDYSYNGTALYLTVEHQNFEMVKLLDQNGADVNHVPEARLTPLSVAADVVGINILSFLLDNDARDVIMYSALQAAVEKNKSKMVDLLLRRMCLTPAKGYLGRALVGAVRGHCEYVDILLSYGADSGYHDQSSLPKSRFISALGETATWFHGPSDEELLRVVFQKLLHKTGPLSAEVMAGFLYNMIILVVNHYSPNKISIPGPLHAGIMSRNQDVVLLLIDYSADINITTEFGTPLFFAAALSIKQMVKLLISKGAQIMPYDSEGNEEPSPLVIAASKGRIEIVKMLLDAGAEVDHGSAWT</sequence>
<evidence type="ECO:0000256" key="2">
    <source>
        <dbReference type="ARBA" id="ARBA00023043"/>
    </source>
</evidence>
<dbReference type="SUPFAM" id="SSF48403">
    <property type="entry name" value="Ankyrin repeat"/>
    <property type="match status" value="1"/>
</dbReference>
<dbReference type="Proteomes" id="UP000326757">
    <property type="component" value="Unassembled WGS sequence"/>
</dbReference>
<keyword evidence="5" id="KW-1185">Reference proteome</keyword>
<dbReference type="EMBL" id="VIGI01000011">
    <property type="protein sequence ID" value="KAB8294106.1"/>
    <property type="molecule type" value="Genomic_DNA"/>
</dbReference>
<dbReference type="PANTHER" id="PTHR24193:SF121">
    <property type="entry name" value="ADA2A-CONTAINING COMPLEX COMPONENT 3, ISOFORM D"/>
    <property type="match status" value="1"/>
</dbReference>
<keyword evidence="1" id="KW-0677">Repeat</keyword>
<dbReference type="InterPro" id="IPR050663">
    <property type="entry name" value="Ankyrin-SOCS_Box"/>
</dbReference>
<dbReference type="InterPro" id="IPR036770">
    <property type="entry name" value="Ankyrin_rpt-contain_sf"/>
</dbReference>
<accession>A0A5N6JY88</accession>
<comment type="caution">
    <text evidence="4">The sequence shown here is derived from an EMBL/GenBank/DDBJ whole genome shotgun (WGS) entry which is preliminary data.</text>
</comment>
<protein>
    <submittedName>
        <fullName evidence="4">Uncharacterized protein</fullName>
    </submittedName>
</protein>
<dbReference type="PROSITE" id="PS50088">
    <property type="entry name" value="ANK_REPEAT"/>
    <property type="match status" value="4"/>
</dbReference>
<name>A0A5N6JY88_MONLA</name>
<evidence type="ECO:0000256" key="3">
    <source>
        <dbReference type="PROSITE-ProRule" id="PRU00023"/>
    </source>
</evidence>
<dbReference type="Pfam" id="PF12796">
    <property type="entry name" value="Ank_2"/>
    <property type="match status" value="1"/>
</dbReference>